<evidence type="ECO:0000256" key="1">
    <source>
        <dbReference type="SAM" id="Phobius"/>
    </source>
</evidence>
<keyword evidence="3" id="KW-1185">Reference proteome</keyword>
<dbReference type="Proteomes" id="UP001141422">
    <property type="component" value="Unassembled WGS sequence"/>
</dbReference>
<comment type="caution">
    <text evidence="2">The sequence shown here is derived from an EMBL/GenBank/DDBJ whole genome shotgun (WGS) entry which is preliminary data.</text>
</comment>
<feature type="transmembrane region" description="Helical" evidence="1">
    <location>
        <begin position="224"/>
        <end position="244"/>
    </location>
</feature>
<organism evidence="2 3">
    <name type="scientific">Methanocorpusculum petauri</name>
    <dbReference type="NCBI Taxonomy" id="3002863"/>
    <lineage>
        <taxon>Archaea</taxon>
        <taxon>Methanobacteriati</taxon>
        <taxon>Methanobacteriota</taxon>
        <taxon>Stenosarchaea group</taxon>
        <taxon>Methanomicrobia</taxon>
        <taxon>Methanomicrobiales</taxon>
        <taxon>Methanocorpusculaceae</taxon>
        <taxon>Methanocorpusculum</taxon>
    </lineage>
</organism>
<keyword evidence="1" id="KW-0472">Membrane</keyword>
<evidence type="ECO:0000313" key="2">
    <source>
        <dbReference type="EMBL" id="MCZ0861077.1"/>
    </source>
</evidence>
<feature type="transmembrane region" description="Helical" evidence="1">
    <location>
        <begin position="197"/>
        <end position="218"/>
    </location>
</feature>
<accession>A0ABT4IH62</accession>
<gene>
    <name evidence="2" type="ORF">O0S10_07540</name>
</gene>
<sequence length="253" mass="27453">MSQLRCPKCGAPAIAEHGKQYTTCENCGTVIYIDRSSVIFNYIMPFILDEDKARAVFRRWCAGPSLAKDLEREAQITSVEKIYFPVFLFRRVVGGQEKSIIKPAKGTTLPGLQSQVIPPGDITVFDSTVSTRGAEVIQPEISVETYLADLPGTAKEQALLYLPFFVFRYRYQGTDYISVMGGTSGRVHTSGFPGRSAAPYALVVGGGFLLAFIGGILGFITTPIFYVLVFAGAALAMLTGRAVVRTPEGGDNK</sequence>
<keyword evidence="1" id="KW-1133">Transmembrane helix</keyword>
<reference evidence="2" key="1">
    <citation type="submission" date="2022-12" db="EMBL/GenBank/DDBJ databases">
        <title>Isolation and characterisation of novel Methanocorpusculum spp. from native Australian herbivores indicates the genus is ancestrally host-associated.</title>
        <authorList>
            <person name="Volmer J.G."/>
            <person name="Soo R.M."/>
            <person name="Evans P.N."/>
            <person name="Hoedt E.C."/>
            <person name="Astorga Alsina A.L."/>
            <person name="Woodcroft B.J."/>
            <person name="Tyson G.W."/>
            <person name="Hugenholtz P."/>
            <person name="Morrison M."/>
        </authorList>
    </citation>
    <scope>NUCLEOTIDE SEQUENCE</scope>
    <source>
        <strain evidence="2">MG</strain>
    </source>
</reference>
<evidence type="ECO:0000313" key="3">
    <source>
        <dbReference type="Proteomes" id="UP001141422"/>
    </source>
</evidence>
<name>A0ABT4IH62_9EURY</name>
<keyword evidence="1" id="KW-0812">Transmembrane</keyword>
<proteinExistence type="predicted"/>
<dbReference type="RefSeq" id="WP_268925273.1">
    <property type="nucleotide sequence ID" value="NZ_JAPTGB010000015.1"/>
</dbReference>
<dbReference type="EMBL" id="JAPTGB010000015">
    <property type="protein sequence ID" value="MCZ0861077.1"/>
    <property type="molecule type" value="Genomic_DNA"/>
</dbReference>
<protein>
    <recommendedName>
        <fullName evidence="4">TFIIB-type zinc ribbon-containing protein</fullName>
    </recommendedName>
</protein>
<evidence type="ECO:0008006" key="4">
    <source>
        <dbReference type="Google" id="ProtNLM"/>
    </source>
</evidence>